<dbReference type="CDD" id="cd03801">
    <property type="entry name" value="GT4_PimA-like"/>
    <property type="match status" value="1"/>
</dbReference>
<dbReference type="STRING" id="561061.SAMN05660862_3452"/>
<keyword evidence="2" id="KW-1185">Reference proteome</keyword>
<dbReference type="Gene3D" id="3.40.50.2000">
    <property type="entry name" value="Glycogen Phosphorylase B"/>
    <property type="match status" value="2"/>
</dbReference>
<dbReference type="RefSeq" id="WP_085474134.1">
    <property type="nucleotide sequence ID" value="NZ_CP038029.1"/>
</dbReference>
<gene>
    <name evidence="1" type="ORF">SAMN05660862_3452</name>
</gene>
<dbReference type="PANTHER" id="PTHR12526:SF630">
    <property type="entry name" value="GLYCOSYLTRANSFERASE"/>
    <property type="match status" value="1"/>
</dbReference>
<dbReference type="OrthoDB" id="9792269at2"/>
<dbReference type="Pfam" id="PF00534">
    <property type="entry name" value="Glycos_transf_1"/>
    <property type="match status" value="1"/>
</dbReference>
<dbReference type="PANTHER" id="PTHR12526">
    <property type="entry name" value="GLYCOSYLTRANSFERASE"/>
    <property type="match status" value="1"/>
</dbReference>
<dbReference type="SUPFAM" id="SSF53756">
    <property type="entry name" value="UDP-Glycosyltransferase/glycogen phosphorylase"/>
    <property type="match status" value="1"/>
</dbReference>
<protein>
    <submittedName>
        <fullName evidence="1">Glycosyltransferase involved in cell wall bisynthesis</fullName>
    </submittedName>
</protein>
<dbReference type="GO" id="GO:0016757">
    <property type="term" value="F:glycosyltransferase activity"/>
    <property type="evidence" value="ECO:0007669"/>
    <property type="project" value="InterPro"/>
</dbReference>
<evidence type="ECO:0000313" key="2">
    <source>
        <dbReference type="Proteomes" id="UP000192980"/>
    </source>
</evidence>
<reference evidence="1 2" key="1">
    <citation type="submission" date="2017-04" db="EMBL/GenBank/DDBJ databases">
        <authorList>
            <person name="Afonso C.L."/>
            <person name="Miller P.J."/>
            <person name="Scott M.A."/>
            <person name="Spackman E."/>
            <person name="Goraichik I."/>
            <person name="Dimitrov K.M."/>
            <person name="Suarez D.L."/>
            <person name="Swayne D.E."/>
        </authorList>
    </citation>
    <scope>NUCLEOTIDE SEQUENCE [LARGE SCALE GENOMIC DNA]</scope>
    <source>
        <strain evidence="1 2">DSM 22418</strain>
    </source>
</reference>
<dbReference type="AlphaFoldDB" id="A0A1X7L2U8"/>
<dbReference type="Proteomes" id="UP000192980">
    <property type="component" value="Unassembled WGS sequence"/>
</dbReference>
<dbReference type="InterPro" id="IPR001296">
    <property type="entry name" value="Glyco_trans_1"/>
</dbReference>
<name>A0A1X7L2U8_9SPHI</name>
<organism evidence="1 2">
    <name type="scientific">Sphingobacterium psychroaquaticum</name>
    <dbReference type="NCBI Taxonomy" id="561061"/>
    <lineage>
        <taxon>Bacteria</taxon>
        <taxon>Pseudomonadati</taxon>
        <taxon>Bacteroidota</taxon>
        <taxon>Sphingobacteriia</taxon>
        <taxon>Sphingobacteriales</taxon>
        <taxon>Sphingobacteriaceae</taxon>
        <taxon>Sphingobacterium</taxon>
    </lineage>
</organism>
<evidence type="ECO:0000313" key="1">
    <source>
        <dbReference type="EMBL" id="SMG47542.1"/>
    </source>
</evidence>
<accession>A0A1X7L2U8</accession>
<sequence>MEDVRVFSAGDNLQRFGGAQKVMVDVHNGIKKRYQAKVLGRCSFEEIDENYGIKRGEYHKLVNPLSLKNAVVLIHARKLATYYHILNKLFFLNLRLIYVSHNIYENLKCVTFLPKNIVSISDKVTKNLVEYFNIPKDNITKIHNGIRDKASMQRAVKIDSSFIQILYPARINDVKRQVEVVKFLKGKLKKNVCITFAGAGPKECELRSLITGDSNFHFLGFVKNMEPVISDSDYIMLFSKKEGLPISLMEGVRDGKPLIINDVGGNLEIGKPDENAFVANNWEDLLSVVNNLPFRFEPEYLRRSEMSLELFERNFKYEDMIHKYCTLINNVACGGRNVKQD</sequence>
<dbReference type="EMBL" id="FXAU01000007">
    <property type="protein sequence ID" value="SMG47542.1"/>
    <property type="molecule type" value="Genomic_DNA"/>
</dbReference>
<proteinExistence type="predicted"/>
<keyword evidence="1" id="KW-0808">Transferase</keyword>